<gene>
    <name evidence="1" type="ORF">LSALG_LOCUS4780</name>
</gene>
<dbReference type="Proteomes" id="UP001177003">
    <property type="component" value="Chromosome 0"/>
</dbReference>
<accession>A0AA35V8T5</accession>
<reference evidence="1" key="1">
    <citation type="submission" date="2023-04" db="EMBL/GenBank/DDBJ databases">
        <authorList>
            <person name="Vijverberg K."/>
            <person name="Xiong W."/>
            <person name="Schranz E."/>
        </authorList>
    </citation>
    <scope>NUCLEOTIDE SEQUENCE</scope>
</reference>
<protein>
    <submittedName>
        <fullName evidence="1">Uncharacterized protein</fullName>
    </submittedName>
</protein>
<evidence type="ECO:0000313" key="2">
    <source>
        <dbReference type="Proteomes" id="UP001177003"/>
    </source>
</evidence>
<keyword evidence="2" id="KW-1185">Reference proteome</keyword>
<dbReference type="EMBL" id="OX465086">
    <property type="protein sequence ID" value="CAI9264114.1"/>
    <property type="molecule type" value="Genomic_DNA"/>
</dbReference>
<dbReference type="AlphaFoldDB" id="A0AA35V8T5"/>
<sequence>MEAADLTATVVAKSSETLPILMATSNDSNNRGGTDPLFVLVSNNSTCGDNGYSNDDFFDSQTISDREMATTLPLVGFPVTHVIQRRSDGGVSMEGSAGDTLATQRRYRWRSMLKKQQGIEKEKKVNFMWSLEGTVDQNKVEFG</sequence>
<proteinExistence type="predicted"/>
<name>A0AA35V8T5_LACSI</name>
<organism evidence="1 2">
    <name type="scientific">Lactuca saligna</name>
    <name type="common">Willowleaf lettuce</name>
    <dbReference type="NCBI Taxonomy" id="75948"/>
    <lineage>
        <taxon>Eukaryota</taxon>
        <taxon>Viridiplantae</taxon>
        <taxon>Streptophyta</taxon>
        <taxon>Embryophyta</taxon>
        <taxon>Tracheophyta</taxon>
        <taxon>Spermatophyta</taxon>
        <taxon>Magnoliopsida</taxon>
        <taxon>eudicotyledons</taxon>
        <taxon>Gunneridae</taxon>
        <taxon>Pentapetalae</taxon>
        <taxon>asterids</taxon>
        <taxon>campanulids</taxon>
        <taxon>Asterales</taxon>
        <taxon>Asteraceae</taxon>
        <taxon>Cichorioideae</taxon>
        <taxon>Cichorieae</taxon>
        <taxon>Lactucinae</taxon>
        <taxon>Lactuca</taxon>
    </lineage>
</organism>
<evidence type="ECO:0000313" key="1">
    <source>
        <dbReference type="EMBL" id="CAI9264114.1"/>
    </source>
</evidence>